<sequence>MGELVLLTEGRIELLGMIRESSNSALLVEVTLEEQTAWGIYKPLEGERPLIDFRPGLHRRERAAYVLSEFLGWGLVPPTVLRQDGPFGAGSLQRFVEHDPRQHYFTLYDAAPDTHDALRRIALFDLVANNADRKGGHVLRGADGRIWGIDHGLCFAAAFKLRTVVWDFSGEPVPEELLRDIAPLADDVPAELAELLDATEVDALRRRVRRLLDEAVLPVDATGRRIPWPLL</sequence>
<dbReference type="RefSeq" id="WP_058872795.1">
    <property type="nucleotide sequence ID" value="NZ_LQBK01000004.1"/>
</dbReference>
<dbReference type="AlphaFoldDB" id="A0A0W8INQ5"/>
<evidence type="ECO:0000313" key="1">
    <source>
        <dbReference type="EMBL" id="KUG61379.1"/>
    </source>
</evidence>
<keyword evidence="1" id="KW-0418">Kinase</keyword>
<gene>
    <name evidence="1" type="ORF">AVL61_00130</name>
</gene>
<dbReference type="InterPro" id="IPR022292">
    <property type="entry name" value="CHP03843"/>
</dbReference>
<dbReference type="eggNOG" id="COG5032">
    <property type="taxonomic scope" value="Bacteria"/>
</dbReference>
<dbReference type="NCBIfam" id="TIGR03843">
    <property type="entry name" value="SCO1664 family protein"/>
    <property type="match status" value="1"/>
</dbReference>
<dbReference type="STRING" id="136273.GY22_04985"/>
<evidence type="ECO:0000313" key="2">
    <source>
        <dbReference type="Proteomes" id="UP000053512"/>
    </source>
</evidence>
<dbReference type="OrthoDB" id="3423180at2"/>
<dbReference type="GO" id="GO:0016301">
    <property type="term" value="F:kinase activity"/>
    <property type="evidence" value="ECO:0007669"/>
    <property type="project" value="UniProtKB-KW"/>
</dbReference>
<organism evidence="1 2">
    <name type="scientific">Kocuria rosea subsp. polaris</name>
    <dbReference type="NCBI Taxonomy" id="136273"/>
    <lineage>
        <taxon>Bacteria</taxon>
        <taxon>Bacillati</taxon>
        <taxon>Actinomycetota</taxon>
        <taxon>Actinomycetes</taxon>
        <taxon>Micrococcales</taxon>
        <taxon>Micrococcaceae</taxon>
        <taxon>Kocuria</taxon>
    </lineage>
</organism>
<dbReference type="EMBL" id="LQBK01000004">
    <property type="protein sequence ID" value="KUG61379.1"/>
    <property type="molecule type" value="Genomic_DNA"/>
</dbReference>
<reference evidence="2" key="1">
    <citation type="submission" date="2015-12" db="EMBL/GenBank/DDBJ databases">
        <authorList>
            <person name="Nair G.R."/>
            <person name="Kaur G."/>
            <person name="Mayilraj S."/>
        </authorList>
    </citation>
    <scope>NUCLEOTIDE SEQUENCE [LARGE SCALE GENOMIC DNA]</scope>
    <source>
        <strain evidence="2">CD08_4</strain>
    </source>
</reference>
<protein>
    <submittedName>
        <fullName evidence="1">Phosphatidylinositol kinase</fullName>
    </submittedName>
</protein>
<accession>A0A0W8INQ5</accession>
<keyword evidence="1" id="KW-0808">Transferase</keyword>
<comment type="caution">
    <text evidence="1">The sequence shown here is derived from an EMBL/GenBank/DDBJ whole genome shotgun (WGS) entry which is preliminary data.</text>
</comment>
<proteinExistence type="predicted"/>
<dbReference type="Proteomes" id="UP000053512">
    <property type="component" value="Unassembled WGS sequence"/>
</dbReference>
<name>A0A0W8INQ5_KOCRO</name>